<evidence type="ECO:0000313" key="5">
    <source>
        <dbReference type="EMBL" id="KZP21161.1"/>
    </source>
</evidence>
<feature type="domain" description="Beta-glucuronidase C-terminal" evidence="4">
    <location>
        <begin position="457"/>
        <end position="567"/>
    </location>
</feature>
<keyword evidence="2" id="KW-0472">Membrane</keyword>
<dbReference type="EMBL" id="KV417549">
    <property type="protein sequence ID" value="KZP21161.1"/>
    <property type="molecule type" value="Genomic_DNA"/>
</dbReference>
<sequence>MWSLPLFLLLAPVARAVTLYNIEGAVPTTVSGVTPTYTGFIAFDPATLTPPALPTPAPTNAFNIAIHAAPPAGLSIKQNGSFFGFSIEFSLLTQILGTNSSILQVPFLNLMANIRDRCGAVHIRVGGNTQEYSTLVDSLPDGEILSKSISAVNNPTLTPEILFTEEIIYMMANISALVNVYWFMGVPFNDTANWRLGIIEKGDAILGDYLVGIQAGNEPDLYAKHGHRPVDYTPQDYSDDFGLLVKAIAADPLITKPNQLIGPSLSGSWTPESVWNTGFATTYADDLSALAMERYPTDNCQARYGASDPNTTYHDPAVEFVTYMTHQAAINLLKTYTNSTAYAQSINKPFLMFETNTASCGGFTGISDAFAASLWALDYSFQLAYSNFSVAMFHTSGQNVSYNPFTPPPGSQSYYHQWTVSPIYYAALVAAEFFGMSNVTQITDFFGADPNMLHTPAYAAYENGNFVRLALFNYMDDPTGNSDYTATVSVGGSQTGEGPVTPASVQVKYLLAPSVASKSNITWANQTFGNYYESDGRLQGTEYTETVQCDTNANTCQIKVPAPGFAMVFFSDTALSESDDNGAAQQTFATTVQTQTINTVTFAPDTLATSNGGRDRASYRGSTSPQSGAARMVPGAVAVLAAAMGALFLVGRAL</sequence>
<dbReference type="Gene3D" id="3.20.20.80">
    <property type="entry name" value="Glycosidases"/>
    <property type="match status" value="1"/>
</dbReference>
<organism evidence="5 6">
    <name type="scientific">Athelia psychrophila</name>
    <dbReference type="NCBI Taxonomy" id="1759441"/>
    <lineage>
        <taxon>Eukaryota</taxon>
        <taxon>Fungi</taxon>
        <taxon>Dikarya</taxon>
        <taxon>Basidiomycota</taxon>
        <taxon>Agaricomycotina</taxon>
        <taxon>Agaricomycetes</taxon>
        <taxon>Agaricomycetidae</taxon>
        <taxon>Atheliales</taxon>
        <taxon>Atheliaceae</taxon>
        <taxon>Athelia</taxon>
    </lineage>
</organism>
<dbReference type="InterPro" id="IPR013780">
    <property type="entry name" value="Glyco_hydro_b"/>
</dbReference>
<keyword evidence="2" id="KW-0812">Transmembrane</keyword>
<dbReference type="Gene3D" id="2.60.40.1180">
    <property type="entry name" value="Golgi alpha-mannosidase II"/>
    <property type="match status" value="1"/>
</dbReference>
<feature type="signal peptide" evidence="3">
    <location>
        <begin position="1"/>
        <end position="16"/>
    </location>
</feature>
<dbReference type="InterPro" id="IPR031728">
    <property type="entry name" value="GlcAase_C"/>
</dbReference>
<dbReference type="Pfam" id="PF16862">
    <property type="entry name" value="Glyco_hydro_79C"/>
    <property type="match status" value="1"/>
</dbReference>
<evidence type="ECO:0000313" key="6">
    <source>
        <dbReference type="Proteomes" id="UP000076532"/>
    </source>
</evidence>
<dbReference type="PANTHER" id="PTHR36183:SF2">
    <property type="entry name" value="BETA-GLUCURONIDASE C-TERMINAL DOMAIN-CONTAINING PROTEIN"/>
    <property type="match status" value="1"/>
</dbReference>
<dbReference type="AlphaFoldDB" id="A0A166JSB2"/>
<evidence type="ECO:0000256" key="2">
    <source>
        <dbReference type="SAM" id="Phobius"/>
    </source>
</evidence>
<feature type="chain" id="PRO_5007875946" evidence="3">
    <location>
        <begin position="17"/>
        <end position="654"/>
    </location>
</feature>
<feature type="transmembrane region" description="Helical" evidence="2">
    <location>
        <begin position="632"/>
        <end position="651"/>
    </location>
</feature>
<proteinExistence type="predicted"/>
<dbReference type="GO" id="GO:0016787">
    <property type="term" value="F:hydrolase activity"/>
    <property type="evidence" value="ECO:0007669"/>
    <property type="project" value="UniProtKB-KW"/>
</dbReference>
<keyword evidence="6" id="KW-1185">Reference proteome</keyword>
<keyword evidence="3" id="KW-0732">Signal</keyword>
<evidence type="ECO:0000256" key="1">
    <source>
        <dbReference type="SAM" id="MobiDB-lite"/>
    </source>
</evidence>
<dbReference type="Proteomes" id="UP000076532">
    <property type="component" value="Unassembled WGS sequence"/>
</dbReference>
<dbReference type="STRING" id="436010.A0A166JSB2"/>
<dbReference type="InterPro" id="IPR052974">
    <property type="entry name" value="GH79_Enzymes"/>
</dbReference>
<reference evidence="5 6" key="1">
    <citation type="journal article" date="2016" name="Mol. Biol. Evol.">
        <title>Comparative Genomics of Early-Diverging Mushroom-Forming Fungi Provides Insights into the Origins of Lignocellulose Decay Capabilities.</title>
        <authorList>
            <person name="Nagy L.G."/>
            <person name="Riley R."/>
            <person name="Tritt A."/>
            <person name="Adam C."/>
            <person name="Daum C."/>
            <person name="Floudas D."/>
            <person name="Sun H."/>
            <person name="Yadav J.S."/>
            <person name="Pangilinan J."/>
            <person name="Larsson K.H."/>
            <person name="Matsuura K."/>
            <person name="Barry K."/>
            <person name="Labutti K."/>
            <person name="Kuo R."/>
            <person name="Ohm R.A."/>
            <person name="Bhattacharya S.S."/>
            <person name="Shirouzu T."/>
            <person name="Yoshinaga Y."/>
            <person name="Martin F.M."/>
            <person name="Grigoriev I.V."/>
            <person name="Hibbett D.S."/>
        </authorList>
    </citation>
    <scope>NUCLEOTIDE SEQUENCE [LARGE SCALE GENOMIC DNA]</scope>
    <source>
        <strain evidence="5 6">CBS 109695</strain>
    </source>
</reference>
<keyword evidence="5" id="KW-0378">Hydrolase</keyword>
<name>A0A166JSB2_9AGAM</name>
<dbReference type="OrthoDB" id="2796951at2759"/>
<feature type="region of interest" description="Disordered" evidence="1">
    <location>
        <begin position="605"/>
        <end position="629"/>
    </location>
</feature>
<dbReference type="InterPro" id="IPR017853">
    <property type="entry name" value="GH"/>
</dbReference>
<protein>
    <submittedName>
        <fullName evidence="5">Glycoside hydrolase family 79 protein</fullName>
    </submittedName>
</protein>
<keyword evidence="2" id="KW-1133">Transmembrane helix</keyword>
<evidence type="ECO:0000256" key="3">
    <source>
        <dbReference type="SAM" id="SignalP"/>
    </source>
</evidence>
<gene>
    <name evidence="5" type="ORF">FIBSPDRAFT_919633</name>
</gene>
<dbReference type="SUPFAM" id="SSF51445">
    <property type="entry name" value="(Trans)glycosidases"/>
    <property type="match status" value="1"/>
</dbReference>
<evidence type="ECO:0000259" key="4">
    <source>
        <dbReference type="Pfam" id="PF16862"/>
    </source>
</evidence>
<dbReference type="PANTHER" id="PTHR36183">
    <property type="entry name" value="BETA-GLUCURONIDASE"/>
    <property type="match status" value="1"/>
</dbReference>
<accession>A0A166JSB2</accession>